<organism evidence="6 7">
    <name type="scientific">Microlunatus elymi</name>
    <dbReference type="NCBI Taxonomy" id="2596828"/>
    <lineage>
        <taxon>Bacteria</taxon>
        <taxon>Bacillati</taxon>
        <taxon>Actinomycetota</taxon>
        <taxon>Actinomycetes</taxon>
        <taxon>Propionibacteriales</taxon>
        <taxon>Propionibacteriaceae</taxon>
        <taxon>Microlunatus</taxon>
    </lineage>
</organism>
<keyword evidence="7" id="KW-1185">Reference proteome</keyword>
<dbReference type="SMART" id="SM00866">
    <property type="entry name" value="UTRA"/>
    <property type="match status" value="1"/>
</dbReference>
<keyword evidence="1" id="KW-0805">Transcription regulation</keyword>
<dbReference type="InterPro" id="IPR036390">
    <property type="entry name" value="WH_DNA-bd_sf"/>
</dbReference>
<evidence type="ECO:0000313" key="7">
    <source>
        <dbReference type="Proteomes" id="UP000319263"/>
    </source>
</evidence>
<dbReference type="Gene3D" id="3.40.1410.10">
    <property type="entry name" value="Chorismate lyase-like"/>
    <property type="match status" value="1"/>
</dbReference>
<accession>A0A516PX46</accession>
<dbReference type="CDD" id="cd07377">
    <property type="entry name" value="WHTH_GntR"/>
    <property type="match status" value="1"/>
</dbReference>
<keyword evidence="2" id="KW-0238">DNA-binding</keyword>
<dbReference type="InterPro" id="IPR036388">
    <property type="entry name" value="WH-like_DNA-bd_sf"/>
</dbReference>
<evidence type="ECO:0000256" key="1">
    <source>
        <dbReference type="ARBA" id="ARBA00023015"/>
    </source>
</evidence>
<dbReference type="Gene3D" id="1.10.10.10">
    <property type="entry name" value="Winged helix-like DNA-binding domain superfamily/Winged helix DNA-binding domain"/>
    <property type="match status" value="1"/>
</dbReference>
<dbReference type="SMART" id="SM00345">
    <property type="entry name" value="HTH_GNTR"/>
    <property type="match status" value="1"/>
</dbReference>
<dbReference type="EMBL" id="CP041692">
    <property type="protein sequence ID" value="QDP95744.1"/>
    <property type="molecule type" value="Genomic_DNA"/>
</dbReference>
<dbReference type="OrthoDB" id="3194402at2"/>
<dbReference type="Proteomes" id="UP000319263">
    <property type="component" value="Chromosome"/>
</dbReference>
<dbReference type="Pfam" id="PF00392">
    <property type="entry name" value="GntR"/>
    <property type="match status" value="1"/>
</dbReference>
<evidence type="ECO:0000313" key="6">
    <source>
        <dbReference type="EMBL" id="QDP95744.1"/>
    </source>
</evidence>
<name>A0A516PX46_9ACTN</name>
<evidence type="ECO:0000256" key="3">
    <source>
        <dbReference type="ARBA" id="ARBA00023163"/>
    </source>
</evidence>
<dbReference type="Pfam" id="PF07702">
    <property type="entry name" value="UTRA"/>
    <property type="match status" value="1"/>
</dbReference>
<protein>
    <submittedName>
        <fullName evidence="6">GntR family transcriptional regulator</fullName>
    </submittedName>
</protein>
<dbReference type="GO" id="GO:0003677">
    <property type="term" value="F:DNA binding"/>
    <property type="evidence" value="ECO:0007669"/>
    <property type="project" value="UniProtKB-KW"/>
</dbReference>
<dbReference type="InterPro" id="IPR011663">
    <property type="entry name" value="UTRA"/>
</dbReference>
<evidence type="ECO:0000256" key="2">
    <source>
        <dbReference type="ARBA" id="ARBA00023125"/>
    </source>
</evidence>
<proteinExistence type="predicted"/>
<keyword evidence="3" id="KW-0804">Transcription</keyword>
<dbReference type="GO" id="GO:0003700">
    <property type="term" value="F:DNA-binding transcription factor activity"/>
    <property type="evidence" value="ECO:0007669"/>
    <property type="project" value="InterPro"/>
</dbReference>
<sequence length="289" mass="30747">MVDPGADISAPNAAGPPTAPKGVQAADAGSTTNAPGEPTPTAPRQLPIILDRNSPVPLYHQLAQAIEAAIRSGELSPGDRLENELSMTTRLGLARPTARQAIGELARKGLVVRKRGVGTQVLSPRINRETRLSSLYEDLQAAGRRPETRLLSYELGVSAEDLLSSGVELAETELSGEFLKITRLRIADGLPLAILTNHLPARLAVSEADLAGTGLYAALRARGVNLRVAHQTVSARLMTADEGKLLAERRPAACLTALRVVYDDSGRLVEIGQHVYRASHYSLEVSLAP</sequence>
<dbReference type="InterPro" id="IPR000524">
    <property type="entry name" value="Tscrpt_reg_HTH_GntR"/>
</dbReference>
<feature type="domain" description="HTH gntR-type" evidence="5">
    <location>
        <begin position="56"/>
        <end position="124"/>
    </location>
</feature>
<evidence type="ECO:0000256" key="4">
    <source>
        <dbReference type="SAM" id="MobiDB-lite"/>
    </source>
</evidence>
<dbReference type="SUPFAM" id="SSF46785">
    <property type="entry name" value="Winged helix' DNA-binding domain"/>
    <property type="match status" value="1"/>
</dbReference>
<gene>
    <name evidence="6" type="ORF">FOE78_07380</name>
</gene>
<feature type="region of interest" description="Disordered" evidence="4">
    <location>
        <begin position="1"/>
        <end position="46"/>
    </location>
</feature>
<dbReference type="KEGG" id="mik:FOE78_07380"/>
<dbReference type="PROSITE" id="PS50949">
    <property type="entry name" value="HTH_GNTR"/>
    <property type="match status" value="1"/>
</dbReference>
<dbReference type="PANTHER" id="PTHR44846">
    <property type="entry name" value="MANNOSYL-D-GLYCERATE TRANSPORT/METABOLISM SYSTEM REPRESSOR MNGR-RELATED"/>
    <property type="match status" value="1"/>
</dbReference>
<dbReference type="InterPro" id="IPR050679">
    <property type="entry name" value="Bact_HTH_transcr_reg"/>
</dbReference>
<dbReference type="PANTHER" id="PTHR44846:SF17">
    <property type="entry name" value="GNTR-FAMILY TRANSCRIPTIONAL REGULATOR"/>
    <property type="match status" value="1"/>
</dbReference>
<evidence type="ECO:0000259" key="5">
    <source>
        <dbReference type="PROSITE" id="PS50949"/>
    </source>
</evidence>
<dbReference type="RefSeq" id="WP_143985712.1">
    <property type="nucleotide sequence ID" value="NZ_CP041692.1"/>
</dbReference>
<dbReference type="InterPro" id="IPR028978">
    <property type="entry name" value="Chorismate_lyase_/UTRA_dom_sf"/>
</dbReference>
<reference evidence="6 7" key="1">
    <citation type="submission" date="2019-07" db="EMBL/GenBank/DDBJ databases">
        <title>Microlunatus dokdonensis sp. nov. isolated from the rhizospheric soil of the wild plant Elymus tsukushiensis.</title>
        <authorList>
            <person name="Ghim S.-Y."/>
            <person name="Hwang Y.-J."/>
            <person name="Son J.-S."/>
            <person name="Shin J.-H."/>
        </authorList>
    </citation>
    <scope>NUCLEOTIDE SEQUENCE [LARGE SCALE GENOMIC DNA]</scope>
    <source>
        <strain evidence="6 7">KUDC0627</strain>
    </source>
</reference>
<dbReference type="GO" id="GO:0045892">
    <property type="term" value="P:negative regulation of DNA-templated transcription"/>
    <property type="evidence" value="ECO:0007669"/>
    <property type="project" value="TreeGrafter"/>
</dbReference>
<dbReference type="AlphaFoldDB" id="A0A516PX46"/>
<dbReference type="SUPFAM" id="SSF64288">
    <property type="entry name" value="Chorismate lyase-like"/>
    <property type="match status" value="1"/>
</dbReference>